<dbReference type="InterPro" id="IPR029052">
    <property type="entry name" value="Metallo-depent_PP-like"/>
</dbReference>
<dbReference type="KEGG" id="fwa:DCMF_10200"/>
<protein>
    <submittedName>
        <fullName evidence="4">Metallophosphoesterase</fullName>
    </submittedName>
</protein>
<evidence type="ECO:0000256" key="1">
    <source>
        <dbReference type="ARBA" id="ARBA00022723"/>
    </source>
</evidence>
<dbReference type="GO" id="GO:0008758">
    <property type="term" value="F:UDP-2,3-diacylglucosamine hydrolase activity"/>
    <property type="evidence" value="ECO:0007669"/>
    <property type="project" value="TreeGrafter"/>
</dbReference>
<evidence type="ECO:0000313" key="5">
    <source>
        <dbReference type="Proteomes" id="UP000323521"/>
    </source>
</evidence>
<sequence>MAAYLLFEEFTIAVTKYTVIISNLPSKFEGFNILHISDLHSKWFGHKQDYLLETINKHKFDIVTITGDLVNKRNPKMEPGLSLIEGLKEKPIFFVPGNHEWWSGYTIKEPLESLGVHILENKSFKFSKGNSHIWISGVDDPYLGKDDLDKCLLPIDDNEPNVLLAHAPNIFNKAIISKIPLVLVGHTHGGQVRLPLIGAIVAPGQGLFPKYDYGLYKSENTNMIINGGLGESVLPIRFNVRPEIGFVTLTSSSQA</sequence>
<keyword evidence="2" id="KW-0378">Hydrolase</keyword>
<organism evidence="4 5">
    <name type="scientific">Formimonas warabiya</name>
    <dbReference type="NCBI Taxonomy" id="1761012"/>
    <lineage>
        <taxon>Bacteria</taxon>
        <taxon>Bacillati</taxon>
        <taxon>Bacillota</taxon>
        <taxon>Clostridia</taxon>
        <taxon>Eubacteriales</taxon>
        <taxon>Peptococcaceae</taxon>
        <taxon>Candidatus Formimonas</taxon>
    </lineage>
</organism>
<feature type="domain" description="Calcineurin-like phosphoesterase" evidence="3">
    <location>
        <begin position="32"/>
        <end position="189"/>
    </location>
</feature>
<reference evidence="4 5" key="1">
    <citation type="submission" date="2016-10" db="EMBL/GenBank/DDBJ databases">
        <title>Complete Genome Sequence of Peptococcaceae strain DCMF.</title>
        <authorList>
            <person name="Edwards R.J."/>
            <person name="Holland S.I."/>
            <person name="Deshpande N.P."/>
            <person name="Wong Y.K."/>
            <person name="Ertan H."/>
            <person name="Manefield M."/>
            <person name="Russell T.L."/>
            <person name="Lee M.J."/>
        </authorList>
    </citation>
    <scope>NUCLEOTIDE SEQUENCE [LARGE SCALE GENOMIC DNA]</scope>
    <source>
        <strain evidence="4 5">DCMF</strain>
    </source>
</reference>
<dbReference type="InterPro" id="IPR004843">
    <property type="entry name" value="Calcineurin-like_PHP"/>
</dbReference>
<dbReference type="SUPFAM" id="SSF56300">
    <property type="entry name" value="Metallo-dependent phosphatases"/>
    <property type="match status" value="1"/>
</dbReference>
<accession>A0A3G1L1K0</accession>
<dbReference type="Pfam" id="PF00149">
    <property type="entry name" value="Metallophos"/>
    <property type="match status" value="1"/>
</dbReference>
<evidence type="ECO:0000313" key="4">
    <source>
        <dbReference type="EMBL" id="ATW28514.1"/>
    </source>
</evidence>
<evidence type="ECO:0000259" key="3">
    <source>
        <dbReference type="Pfam" id="PF00149"/>
    </source>
</evidence>
<dbReference type="PANTHER" id="PTHR31302:SF31">
    <property type="entry name" value="PHOSPHODIESTERASE YAEI"/>
    <property type="match status" value="1"/>
</dbReference>
<dbReference type="Gene3D" id="3.60.21.10">
    <property type="match status" value="1"/>
</dbReference>
<dbReference type="EMBL" id="CP017634">
    <property type="protein sequence ID" value="ATW28514.1"/>
    <property type="molecule type" value="Genomic_DNA"/>
</dbReference>
<name>A0A3G1L1K0_FORW1</name>
<dbReference type="Proteomes" id="UP000323521">
    <property type="component" value="Chromosome"/>
</dbReference>
<dbReference type="CDD" id="cd07385">
    <property type="entry name" value="MPP_YkuE_C"/>
    <property type="match status" value="1"/>
</dbReference>
<gene>
    <name evidence="4" type="ORF">DCMF_10200</name>
</gene>
<dbReference type="GO" id="GO:0016020">
    <property type="term" value="C:membrane"/>
    <property type="evidence" value="ECO:0007669"/>
    <property type="project" value="GOC"/>
</dbReference>
<dbReference type="InterPro" id="IPR051158">
    <property type="entry name" value="Metallophosphoesterase_sf"/>
</dbReference>
<dbReference type="GO" id="GO:0046872">
    <property type="term" value="F:metal ion binding"/>
    <property type="evidence" value="ECO:0007669"/>
    <property type="project" value="UniProtKB-KW"/>
</dbReference>
<evidence type="ECO:0000256" key="2">
    <source>
        <dbReference type="ARBA" id="ARBA00022801"/>
    </source>
</evidence>
<dbReference type="PANTHER" id="PTHR31302">
    <property type="entry name" value="TRANSMEMBRANE PROTEIN WITH METALLOPHOSPHOESTERASE DOMAIN-RELATED"/>
    <property type="match status" value="1"/>
</dbReference>
<dbReference type="GO" id="GO:0009245">
    <property type="term" value="P:lipid A biosynthetic process"/>
    <property type="evidence" value="ECO:0007669"/>
    <property type="project" value="TreeGrafter"/>
</dbReference>
<keyword evidence="1" id="KW-0479">Metal-binding</keyword>
<keyword evidence="5" id="KW-1185">Reference proteome</keyword>
<proteinExistence type="predicted"/>
<dbReference type="AlphaFoldDB" id="A0A3G1L1K0"/>